<dbReference type="FunFam" id="2.170.130.10:FF:000001">
    <property type="entry name" value="Catecholate siderophore TonB-dependent receptor"/>
    <property type="match status" value="1"/>
</dbReference>
<dbReference type="STRING" id="1472378.AU381_20360"/>
<keyword evidence="7" id="KW-0732">Signal</keyword>
<evidence type="ECO:0000256" key="9">
    <source>
        <dbReference type="ARBA" id="ARBA00023065"/>
    </source>
</evidence>
<evidence type="ECO:0000256" key="11">
    <source>
        <dbReference type="ARBA" id="ARBA00023136"/>
    </source>
</evidence>
<gene>
    <name evidence="19" type="ORF">AU381_20360</name>
</gene>
<dbReference type="Proteomes" id="UP000094025">
    <property type="component" value="Unassembled WGS sequence"/>
</dbReference>
<keyword evidence="13 14" id="KW-0998">Cell outer membrane</keyword>
<keyword evidence="4 14" id="KW-1134">Transmembrane beta strand</keyword>
<reference evidence="19 20" key="1">
    <citation type="journal article" date="2016" name="Int. J. Syst. Evol. Microbiol.">
        <title>Ensifer glycinis sp. nov., an novel rhizobial species associated with Glycine spp.</title>
        <authorList>
            <person name="Yan H."/>
            <person name="Yan J."/>
            <person name="Sui X.H."/>
            <person name="Wang E.T."/>
            <person name="Chen W.X."/>
            <person name="Zhang X.X."/>
            <person name="Chen W.F."/>
        </authorList>
    </citation>
    <scope>NUCLEOTIDE SEQUENCE [LARGE SCALE GENOMIC DNA]</scope>
    <source>
        <strain evidence="19 20">CCBAU 23380</strain>
    </source>
</reference>
<evidence type="ECO:0000256" key="2">
    <source>
        <dbReference type="ARBA" id="ARBA00009810"/>
    </source>
</evidence>
<keyword evidence="9" id="KW-0406">Ion transport</keyword>
<evidence type="ECO:0000256" key="12">
    <source>
        <dbReference type="ARBA" id="ARBA00023170"/>
    </source>
</evidence>
<keyword evidence="3 14" id="KW-0813">Transport</keyword>
<dbReference type="PANTHER" id="PTHR32552">
    <property type="entry name" value="FERRICHROME IRON RECEPTOR-RELATED"/>
    <property type="match status" value="1"/>
</dbReference>
<dbReference type="PROSITE" id="PS52016">
    <property type="entry name" value="TONB_DEPENDENT_REC_3"/>
    <property type="match status" value="1"/>
</dbReference>
<dbReference type="InterPro" id="IPR039426">
    <property type="entry name" value="TonB-dep_rcpt-like"/>
</dbReference>
<sequence length="737" mass="80367">MLARPPWGTSRRTVGRRVPGIRKGVTMTSISLARRFAATTALAGASALLGIAFAQAQTASPGTANSGATALQTLVVQGGQGADGVEGIVETDGYVAKSGRTATKTDTPVAETPQSISTVSRKQLDDRKPQNLSEAVSYTPGVRVGQYGAEPRFDAFKVRGVDLTYTGIFRDGLRQISSPNGLFRLEPYGVEAISILRGPAASIYGASSSGGIVDIISKRPTEEQFREVEMQYGSYGRVQGAFDFSGPVDAENTVLYRLTGLARDARSEISAIKDDRLFIAPAMTWQPDEGTKLTLLGEYMDSTTGGTWGYINNYGSGGTSIGATPVYGGDERFNDFDQKQWRIGYELEHALSDNVTLYHKLRYSDLSTRQEWVYANYPGIVMEDNSGLATDTYLKTDFETGALDHQLITGIDYSSMKYTSAQGSGPDLFTDDFAYVPEISYHENQRQNAVGIYVQDQVEYDAWRLTAGLRHDWLDSKYTPGGVQYSRDDSETTGRIGLGYVTPWNVMPYVSYGTSFVANPGVILTTGGVSEQAKPTIGEQYEVGVKYALPDHNALITASVFNIDQENASVYETSSGVNLLRQLDLRSRGFELEASASLDNGLSVIAAYSYNDVKITKLTAETVGNQLNSTPYHTFSLWADYEFQSGTFEGLGLGAGVRYLGSSFGDNQNTPVLDNESRTFVDASLRYDLGKLNPSMDGVRLQVNATNLLDEVKQICTTGFCYFDEGRKVVGSLRYRF</sequence>
<keyword evidence="12 19" id="KW-0675">Receptor</keyword>
<dbReference type="SUPFAM" id="SSF56935">
    <property type="entry name" value="Porins"/>
    <property type="match status" value="1"/>
</dbReference>
<evidence type="ECO:0000256" key="7">
    <source>
        <dbReference type="ARBA" id="ARBA00022729"/>
    </source>
</evidence>
<name>A0A178XNP9_9HYPH</name>
<feature type="compositionally biased region" description="Polar residues" evidence="16">
    <location>
        <begin position="100"/>
        <end position="121"/>
    </location>
</feature>
<dbReference type="EMBL" id="LPUX01000064">
    <property type="protein sequence ID" value="OAP36824.1"/>
    <property type="molecule type" value="Genomic_DNA"/>
</dbReference>
<evidence type="ECO:0000256" key="15">
    <source>
        <dbReference type="RuleBase" id="RU003357"/>
    </source>
</evidence>
<evidence type="ECO:0000256" key="1">
    <source>
        <dbReference type="ARBA" id="ARBA00004571"/>
    </source>
</evidence>
<evidence type="ECO:0000256" key="3">
    <source>
        <dbReference type="ARBA" id="ARBA00022448"/>
    </source>
</evidence>
<evidence type="ECO:0000259" key="18">
    <source>
        <dbReference type="Pfam" id="PF07715"/>
    </source>
</evidence>
<dbReference type="GO" id="GO:0015891">
    <property type="term" value="P:siderophore transport"/>
    <property type="evidence" value="ECO:0007669"/>
    <property type="project" value="InterPro"/>
</dbReference>
<dbReference type="Pfam" id="PF07715">
    <property type="entry name" value="Plug"/>
    <property type="match status" value="1"/>
</dbReference>
<keyword evidence="6 14" id="KW-0812">Transmembrane</keyword>
<dbReference type="InterPro" id="IPR000531">
    <property type="entry name" value="Beta-barrel_TonB"/>
</dbReference>
<evidence type="ECO:0000256" key="6">
    <source>
        <dbReference type="ARBA" id="ARBA00022692"/>
    </source>
</evidence>
<evidence type="ECO:0000256" key="14">
    <source>
        <dbReference type="PROSITE-ProRule" id="PRU01360"/>
    </source>
</evidence>
<comment type="subcellular location">
    <subcellularLocation>
        <location evidence="1 14">Cell outer membrane</location>
        <topology evidence="1 14">Multi-pass membrane protein</topology>
    </subcellularLocation>
</comment>
<keyword evidence="10 15" id="KW-0798">TonB box</keyword>
<evidence type="ECO:0000256" key="13">
    <source>
        <dbReference type="ARBA" id="ARBA00023237"/>
    </source>
</evidence>
<keyword evidence="11 14" id="KW-0472">Membrane</keyword>
<dbReference type="PANTHER" id="PTHR32552:SF68">
    <property type="entry name" value="FERRICHROME OUTER MEMBRANE TRANSPORTER_PHAGE RECEPTOR"/>
    <property type="match status" value="1"/>
</dbReference>
<dbReference type="Gene3D" id="2.170.130.10">
    <property type="entry name" value="TonB-dependent receptor, plug domain"/>
    <property type="match status" value="1"/>
</dbReference>
<comment type="similarity">
    <text evidence="2 14 15">Belongs to the TonB-dependent receptor family.</text>
</comment>
<dbReference type="GO" id="GO:0038023">
    <property type="term" value="F:signaling receptor activity"/>
    <property type="evidence" value="ECO:0007669"/>
    <property type="project" value="InterPro"/>
</dbReference>
<keyword evidence="8" id="KW-0408">Iron</keyword>
<dbReference type="GO" id="GO:0009279">
    <property type="term" value="C:cell outer membrane"/>
    <property type="evidence" value="ECO:0007669"/>
    <property type="project" value="UniProtKB-SubCell"/>
</dbReference>
<organism evidence="19 20">
    <name type="scientific">Sinorhizobium glycinis</name>
    <dbReference type="NCBI Taxonomy" id="1472378"/>
    <lineage>
        <taxon>Bacteria</taxon>
        <taxon>Pseudomonadati</taxon>
        <taxon>Pseudomonadota</taxon>
        <taxon>Alphaproteobacteria</taxon>
        <taxon>Hyphomicrobiales</taxon>
        <taxon>Rhizobiaceae</taxon>
        <taxon>Sinorhizobium/Ensifer group</taxon>
        <taxon>Sinorhizobium</taxon>
    </lineage>
</organism>
<dbReference type="Pfam" id="PF00593">
    <property type="entry name" value="TonB_dep_Rec_b-barrel"/>
    <property type="match status" value="1"/>
</dbReference>
<proteinExistence type="inferred from homology"/>
<keyword evidence="20" id="KW-1185">Reference proteome</keyword>
<accession>A0A178XNP9</accession>
<evidence type="ECO:0000259" key="17">
    <source>
        <dbReference type="Pfam" id="PF00593"/>
    </source>
</evidence>
<evidence type="ECO:0000256" key="10">
    <source>
        <dbReference type="ARBA" id="ARBA00023077"/>
    </source>
</evidence>
<dbReference type="NCBIfam" id="TIGR01783">
    <property type="entry name" value="TonB-siderophor"/>
    <property type="match status" value="1"/>
</dbReference>
<evidence type="ECO:0000256" key="8">
    <source>
        <dbReference type="ARBA" id="ARBA00023004"/>
    </source>
</evidence>
<evidence type="ECO:0000256" key="16">
    <source>
        <dbReference type="SAM" id="MobiDB-lite"/>
    </source>
</evidence>
<evidence type="ECO:0000313" key="20">
    <source>
        <dbReference type="Proteomes" id="UP000094025"/>
    </source>
</evidence>
<dbReference type="CDD" id="cd01347">
    <property type="entry name" value="ligand_gated_channel"/>
    <property type="match status" value="1"/>
</dbReference>
<dbReference type="InterPro" id="IPR012910">
    <property type="entry name" value="Plug_dom"/>
</dbReference>
<dbReference type="InterPro" id="IPR036942">
    <property type="entry name" value="Beta-barrel_TonB_sf"/>
</dbReference>
<dbReference type="InterPro" id="IPR010105">
    <property type="entry name" value="TonB_sidphr_rcpt"/>
</dbReference>
<evidence type="ECO:0000313" key="19">
    <source>
        <dbReference type="EMBL" id="OAP36824.1"/>
    </source>
</evidence>
<dbReference type="GO" id="GO:0015344">
    <property type="term" value="F:siderophore uptake transmembrane transporter activity"/>
    <property type="evidence" value="ECO:0007669"/>
    <property type="project" value="TreeGrafter"/>
</dbReference>
<dbReference type="Gene3D" id="2.40.170.20">
    <property type="entry name" value="TonB-dependent receptor, beta-barrel domain"/>
    <property type="match status" value="1"/>
</dbReference>
<evidence type="ECO:0000256" key="4">
    <source>
        <dbReference type="ARBA" id="ARBA00022452"/>
    </source>
</evidence>
<feature type="domain" description="TonB-dependent receptor plug" evidence="18">
    <location>
        <begin position="109"/>
        <end position="212"/>
    </location>
</feature>
<feature type="region of interest" description="Disordered" evidence="16">
    <location>
        <begin position="99"/>
        <end position="132"/>
    </location>
</feature>
<comment type="caution">
    <text evidence="19">The sequence shown here is derived from an EMBL/GenBank/DDBJ whole genome shotgun (WGS) entry which is preliminary data.</text>
</comment>
<keyword evidence="5" id="KW-0410">Iron transport</keyword>
<dbReference type="AlphaFoldDB" id="A0A178XNP9"/>
<protein>
    <submittedName>
        <fullName evidence="19">Ferrichrome-iron receptor</fullName>
    </submittedName>
</protein>
<evidence type="ECO:0000256" key="5">
    <source>
        <dbReference type="ARBA" id="ARBA00022496"/>
    </source>
</evidence>
<dbReference type="InterPro" id="IPR037066">
    <property type="entry name" value="Plug_dom_sf"/>
</dbReference>
<feature type="domain" description="TonB-dependent receptor-like beta-barrel" evidence="17">
    <location>
        <begin position="284"/>
        <end position="708"/>
    </location>
</feature>